<comment type="caution">
    <text evidence="1">The sequence shown here is derived from an EMBL/GenBank/DDBJ whole genome shotgun (WGS) entry which is preliminary data.</text>
</comment>
<dbReference type="EMBL" id="SWFT01000056">
    <property type="protein sequence ID" value="KAA8904596.1"/>
    <property type="molecule type" value="Genomic_DNA"/>
</dbReference>
<proteinExistence type="predicted"/>
<sequence>MKYSFTASQLPVEDGDDVHPNRFDAPNIHHFLQSLPTNYDRQCVMKFIPKTEKRMRRTLAERIELEQGLFRLVFGLFDQVVGMTAEQKFKIWQEVEQAQVASRLVHDRVADELQEKQTIATTNQATKPNQWMDNKLQDVEGKLVKRFRDIFLTAPLSPIQRQQLEKALIEYEKQLVAMEAKTMKESTQFMEDIFRNSNVMVHYVKMESITFVVKRGRGPPKYETVPSCVF</sequence>
<protein>
    <submittedName>
        <fullName evidence="1">Uncharacterized protein</fullName>
    </submittedName>
</protein>
<evidence type="ECO:0000313" key="2">
    <source>
        <dbReference type="Proteomes" id="UP000449547"/>
    </source>
</evidence>
<dbReference type="RefSeq" id="XP_034013327.1">
    <property type="nucleotide sequence ID" value="XM_034154463.1"/>
</dbReference>
<organism evidence="1 2">
    <name type="scientific">Diutina rugosa</name>
    <name type="common">Yeast</name>
    <name type="synonym">Candida rugosa</name>
    <dbReference type="NCBI Taxonomy" id="5481"/>
    <lineage>
        <taxon>Eukaryota</taxon>
        <taxon>Fungi</taxon>
        <taxon>Dikarya</taxon>
        <taxon>Ascomycota</taxon>
        <taxon>Saccharomycotina</taxon>
        <taxon>Pichiomycetes</taxon>
        <taxon>Debaryomycetaceae</taxon>
        <taxon>Diutina</taxon>
    </lineage>
</organism>
<dbReference type="AlphaFoldDB" id="A0A642USP9"/>
<reference evidence="1 2" key="1">
    <citation type="submission" date="2019-07" db="EMBL/GenBank/DDBJ databases">
        <title>Genome assembly of two rare yeast pathogens: Diutina rugosa and Trichomonascus ciferrii.</title>
        <authorList>
            <person name="Mixao V."/>
            <person name="Saus E."/>
            <person name="Hansen A."/>
            <person name="Lass-Flor C."/>
            <person name="Gabaldon T."/>
        </authorList>
    </citation>
    <scope>NUCLEOTIDE SEQUENCE [LARGE SCALE GENOMIC DNA]</scope>
    <source>
        <strain evidence="1 2">CBS 613</strain>
    </source>
</reference>
<accession>A0A642USP9</accession>
<dbReference type="VEuPathDB" id="FungiDB:DIURU_001872"/>
<keyword evidence="2" id="KW-1185">Reference proteome</keyword>
<dbReference type="GeneID" id="54780525"/>
<evidence type="ECO:0000313" key="1">
    <source>
        <dbReference type="EMBL" id="KAA8904596.1"/>
    </source>
</evidence>
<gene>
    <name evidence="1" type="ORF">DIURU_001872</name>
</gene>
<dbReference type="Proteomes" id="UP000449547">
    <property type="component" value="Unassembled WGS sequence"/>
</dbReference>
<name>A0A642USP9_DIURU</name>